<name>A0ABW1XJL5_9ALTE</name>
<reference evidence="2" key="1">
    <citation type="journal article" date="2019" name="Int. J. Syst. Evol. Microbiol.">
        <title>The Global Catalogue of Microorganisms (GCM) 10K type strain sequencing project: providing services to taxonomists for standard genome sequencing and annotation.</title>
        <authorList>
            <consortium name="The Broad Institute Genomics Platform"/>
            <consortium name="The Broad Institute Genome Sequencing Center for Infectious Disease"/>
            <person name="Wu L."/>
            <person name="Ma J."/>
        </authorList>
    </citation>
    <scope>NUCLEOTIDE SEQUENCE [LARGE SCALE GENOMIC DNA]</scope>
    <source>
        <strain evidence="2">CGMCC 1.16031</strain>
    </source>
</reference>
<accession>A0ABW1XJL5</accession>
<protein>
    <submittedName>
        <fullName evidence="1">DUF1415 domain-containing protein</fullName>
    </submittedName>
</protein>
<evidence type="ECO:0000313" key="1">
    <source>
        <dbReference type="EMBL" id="MFC6439557.1"/>
    </source>
</evidence>
<evidence type="ECO:0000313" key="2">
    <source>
        <dbReference type="Proteomes" id="UP001596364"/>
    </source>
</evidence>
<dbReference type="RefSeq" id="WP_131257161.1">
    <property type="nucleotide sequence ID" value="NZ_JBHSUS010000001.1"/>
</dbReference>
<dbReference type="Pfam" id="PF07209">
    <property type="entry name" value="DUF1415"/>
    <property type="match status" value="1"/>
</dbReference>
<organism evidence="1 2">
    <name type="scientific">Pseudobowmanella zhangzhouensis</name>
    <dbReference type="NCBI Taxonomy" id="1537679"/>
    <lineage>
        <taxon>Bacteria</taxon>
        <taxon>Pseudomonadati</taxon>
        <taxon>Pseudomonadota</taxon>
        <taxon>Gammaproteobacteria</taxon>
        <taxon>Alteromonadales</taxon>
        <taxon>Alteromonadaceae</taxon>
    </lineage>
</organism>
<dbReference type="Proteomes" id="UP001596364">
    <property type="component" value="Unassembled WGS sequence"/>
</dbReference>
<comment type="caution">
    <text evidence="1">The sequence shown here is derived from an EMBL/GenBank/DDBJ whole genome shotgun (WGS) entry which is preliminary data.</text>
</comment>
<gene>
    <name evidence="1" type="ORF">ACFP85_05255</name>
</gene>
<dbReference type="EMBL" id="JBHSUS010000001">
    <property type="protein sequence ID" value="MFC6439557.1"/>
    <property type="molecule type" value="Genomic_DNA"/>
</dbReference>
<dbReference type="InterPro" id="IPR009858">
    <property type="entry name" value="DUF1415"/>
</dbReference>
<keyword evidence="2" id="KW-1185">Reference proteome</keyword>
<proteinExistence type="predicted"/>
<sequence>MSQQTLDLVQRWLDEIVIDLNLCPFAARPRRQDKIRIALCPSDDTEAIMSVLASEIGHLNTNIATETTLLVLENGFDDFIDYLDLVAECEDWLADKGYEGIYQIASFHPAYQFAGTLAQDRENFTNRAPYPILHLLREAELTRVIDQYPDTDSIPQRNIDLLNNMPADEFEQRFCPFIHTKKPGN</sequence>